<evidence type="ECO:0000313" key="1">
    <source>
        <dbReference type="EMBL" id="QHT86113.1"/>
    </source>
</evidence>
<organism evidence="1">
    <name type="scientific">viral metagenome</name>
    <dbReference type="NCBI Taxonomy" id="1070528"/>
    <lineage>
        <taxon>unclassified sequences</taxon>
        <taxon>metagenomes</taxon>
        <taxon>organismal metagenomes</taxon>
    </lineage>
</organism>
<accession>A0A6C0I1V0</accession>
<reference evidence="1" key="1">
    <citation type="journal article" date="2020" name="Nature">
        <title>Giant virus diversity and host interactions through global metagenomics.</title>
        <authorList>
            <person name="Schulz F."/>
            <person name="Roux S."/>
            <person name="Paez-Espino D."/>
            <person name="Jungbluth S."/>
            <person name="Walsh D.A."/>
            <person name="Denef V.J."/>
            <person name="McMahon K.D."/>
            <person name="Konstantinidis K.T."/>
            <person name="Eloe-Fadrosh E.A."/>
            <person name="Kyrpides N.C."/>
            <person name="Woyke T."/>
        </authorList>
    </citation>
    <scope>NUCLEOTIDE SEQUENCE</scope>
    <source>
        <strain evidence="1">GVMAG-M-3300023184-184</strain>
    </source>
</reference>
<dbReference type="EMBL" id="MN740058">
    <property type="protein sequence ID" value="QHT86113.1"/>
    <property type="molecule type" value="Genomic_DNA"/>
</dbReference>
<dbReference type="Gene3D" id="1.10.510.10">
    <property type="entry name" value="Transferase(Phosphotransferase) domain 1"/>
    <property type="match status" value="1"/>
</dbReference>
<protein>
    <recommendedName>
        <fullName evidence="2">Protein kinase domain-containing protein</fullName>
    </recommendedName>
</protein>
<name>A0A6C0I1V0_9ZZZZ</name>
<sequence>MNNIIYMKRVTKRTKGTKKSKKTKSVKNKSLKIKSRENTVLGKGKDGCIIDSISCDNFSKENGYVSKFLYNDMPINNEIHNVLEKIDHNNERFNRYYLPNIDSCIERVNFKDDFETCSKYGKIAVSNMIFQKKLDHIDTSKLTKSQYRYLRRSIEILHENNISHGDLPNNVMLNTDNNMPIIIDWENAKLNPDEVDKQIDNMAFLRHFKVSSI</sequence>
<evidence type="ECO:0008006" key="2">
    <source>
        <dbReference type="Google" id="ProtNLM"/>
    </source>
</evidence>
<proteinExistence type="predicted"/>
<dbReference type="AlphaFoldDB" id="A0A6C0I1V0"/>
<dbReference type="InterPro" id="IPR011009">
    <property type="entry name" value="Kinase-like_dom_sf"/>
</dbReference>
<dbReference type="SUPFAM" id="SSF56112">
    <property type="entry name" value="Protein kinase-like (PK-like)"/>
    <property type="match status" value="1"/>
</dbReference>